<dbReference type="EC" id="6.1.1.1" evidence="2"/>
<dbReference type="SUPFAM" id="SSF52374">
    <property type="entry name" value="Nucleotidylyl transferase"/>
    <property type="match status" value="1"/>
</dbReference>
<dbReference type="Gene3D" id="3.10.290.10">
    <property type="entry name" value="RNA-binding S4 domain"/>
    <property type="match status" value="1"/>
</dbReference>
<gene>
    <name evidence="13" type="ORF">METZ01_LOCUS57711</name>
</gene>
<dbReference type="GO" id="GO:0005829">
    <property type="term" value="C:cytosol"/>
    <property type="evidence" value="ECO:0007669"/>
    <property type="project" value="TreeGrafter"/>
</dbReference>
<proteinExistence type="inferred from homology"/>
<evidence type="ECO:0000256" key="11">
    <source>
        <dbReference type="ARBA" id="ARBA00048248"/>
    </source>
</evidence>
<evidence type="ECO:0000256" key="7">
    <source>
        <dbReference type="ARBA" id="ARBA00022884"/>
    </source>
</evidence>
<dbReference type="CDD" id="cd00165">
    <property type="entry name" value="S4"/>
    <property type="match status" value="1"/>
</dbReference>
<keyword evidence="9" id="KW-0030">Aminoacyl-tRNA synthetase</keyword>
<dbReference type="GO" id="GO:0006437">
    <property type="term" value="P:tyrosyl-tRNA aminoacylation"/>
    <property type="evidence" value="ECO:0007669"/>
    <property type="project" value="InterPro"/>
</dbReference>
<dbReference type="InterPro" id="IPR001412">
    <property type="entry name" value="aa-tRNA-synth_I_CS"/>
</dbReference>
<dbReference type="AlphaFoldDB" id="A0A381SR37"/>
<dbReference type="PANTHER" id="PTHR11766:SF0">
    <property type="entry name" value="TYROSINE--TRNA LIGASE, MITOCHONDRIAL"/>
    <property type="match status" value="1"/>
</dbReference>
<dbReference type="SUPFAM" id="SSF55174">
    <property type="entry name" value="Alpha-L RNA-binding motif"/>
    <property type="match status" value="1"/>
</dbReference>
<keyword evidence="6" id="KW-0067">ATP-binding</keyword>
<sequence>MFEDLKERGFFQQCTHSEELAKKLKEDRICCYVGFDPTADSLHVGHLIPLMGLAHMQRAGHRIIALMGGGTAMIGDPSGKTEMRKMLTEEQLQSNIEGMLPQFERFLDFSGDAILINNVEWLRNLNYIDFLRDIGRHFSVNRMLSFETYKIRLESGLSFLEFNYQLLQAYDFLELNRRYGCSLQMGGDDQWANIISGTDLIRRVERKDAFGWTYPLLTTSSGKKMGKTEKGALWLDPKRTSAYEYYQYWVNTEDDDVGKFLALFTFLPMKEIRELGKLQGADIREAKKRLAFETTALIHGKENALQAQQSAQALFSGNSGEGSGDKSNVPSTTISAASLSAGPGIFEIFQETGLCKSKGEARRLQSQGGVYVNDERIDDPDFCLGEADLRDGEILLRAGKKRYHRLIEES</sequence>
<feature type="domain" description="Tyrosine--tRNA ligase SYY-like C-terminal" evidence="12">
    <location>
        <begin position="327"/>
        <end position="404"/>
    </location>
</feature>
<dbReference type="PANTHER" id="PTHR11766">
    <property type="entry name" value="TYROSYL-TRNA SYNTHETASE"/>
    <property type="match status" value="1"/>
</dbReference>
<evidence type="ECO:0000256" key="6">
    <source>
        <dbReference type="ARBA" id="ARBA00022840"/>
    </source>
</evidence>
<dbReference type="CDD" id="cd00805">
    <property type="entry name" value="TyrRS_core"/>
    <property type="match status" value="1"/>
</dbReference>
<dbReference type="InterPro" id="IPR024088">
    <property type="entry name" value="Tyr-tRNA-ligase_bac-type"/>
</dbReference>
<keyword evidence="8" id="KW-0648">Protein biosynthesis</keyword>
<dbReference type="InterPro" id="IPR024107">
    <property type="entry name" value="Tyr-tRNA-ligase_bac_1"/>
</dbReference>
<dbReference type="PROSITE" id="PS50889">
    <property type="entry name" value="S4"/>
    <property type="match status" value="1"/>
</dbReference>
<evidence type="ECO:0000256" key="1">
    <source>
        <dbReference type="ARBA" id="ARBA00004496"/>
    </source>
</evidence>
<keyword evidence="7" id="KW-0694">RNA-binding</keyword>
<comment type="catalytic activity">
    <reaction evidence="11">
        <text>tRNA(Tyr) + L-tyrosine + ATP = L-tyrosyl-tRNA(Tyr) + AMP + diphosphate + H(+)</text>
        <dbReference type="Rhea" id="RHEA:10220"/>
        <dbReference type="Rhea" id="RHEA-COMP:9706"/>
        <dbReference type="Rhea" id="RHEA-COMP:9707"/>
        <dbReference type="ChEBI" id="CHEBI:15378"/>
        <dbReference type="ChEBI" id="CHEBI:30616"/>
        <dbReference type="ChEBI" id="CHEBI:33019"/>
        <dbReference type="ChEBI" id="CHEBI:58315"/>
        <dbReference type="ChEBI" id="CHEBI:78442"/>
        <dbReference type="ChEBI" id="CHEBI:78536"/>
        <dbReference type="ChEBI" id="CHEBI:456215"/>
        <dbReference type="EC" id="6.1.1.1"/>
    </reaction>
</comment>
<evidence type="ECO:0000256" key="5">
    <source>
        <dbReference type="ARBA" id="ARBA00022741"/>
    </source>
</evidence>
<evidence type="ECO:0000256" key="10">
    <source>
        <dbReference type="ARBA" id="ARBA00033323"/>
    </source>
</evidence>
<organism evidence="13">
    <name type="scientific">marine metagenome</name>
    <dbReference type="NCBI Taxonomy" id="408172"/>
    <lineage>
        <taxon>unclassified sequences</taxon>
        <taxon>metagenomes</taxon>
        <taxon>ecological metagenomes</taxon>
    </lineage>
</organism>
<dbReference type="GO" id="GO:0003723">
    <property type="term" value="F:RNA binding"/>
    <property type="evidence" value="ECO:0007669"/>
    <property type="project" value="UniProtKB-KW"/>
</dbReference>
<dbReference type="InterPro" id="IPR002305">
    <property type="entry name" value="aa-tRNA-synth_Ic"/>
</dbReference>
<dbReference type="InterPro" id="IPR054608">
    <property type="entry name" value="SYY-like_C"/>
</dbReference>
<evidence type="ECO:0000256" key="9">
    <source>
        <dbReference type="ARBA" id="ARBA00023146"/>
    </source>
</evidence>
<dbReference type="PROSITE" id="PS00178">
    <property type="entry name" value="AA_TRNA_LIGASE_I"/>
    <property type="match status" value="1"/>
</dbReference>
<dbReference type="Gene3D" id="3.40.50.620">
    <property type="entry name" value="HUPs"/>
    <property type="match status" value="1"/>
</dbReference>
<protein>
    <recommendedName>
        <fullName evidence="2">tyrosine--tRNA ligase</fullName>
        <ecNumber evidence="2">6.1.1.1</ecNumber>
    </recommendedName>
    <alternativeName>
        <fullName evidence="10">Tyrosyl-tRNA synthetase</fullName>
    </alternativeName>
</protein>
<evidence type="ECO:0000313" key="13">
    <source>
        <dbReference type="EMBL" id="SVA04857.1"/>
    </source>
</evidence>
<dbReference type="FunFam" id="3.40.50.620:FF:000008">
    <property type="entry name" value="Tyrosine--tRNA ligase"/>
    <property type="match status" value="1"/>
</dbReference>
<dbReference type="GO" id="GO:0005524">
    <property type="term" value="F:ATP binding"/>
    <property type="evidence" value="ECO:0007669"/>
    <property type="project" value="UniProtKB-KW"/>
</dbReference>
<dbReference type="InterPro" id="IPR002307">
    <property type="entry name" value="Tyr-tRNA-ligase"/>
</dbReference>
<dbReference type="Pfam" id="PF22421">
    <property type="entry name" value="SYY_C-terminal"/>
    <property type="match status" value="1"/>
</dbReference>
<evidence type="ECO:0000256" key="4">
    <source>
        <dbReference type="ARBA" id="ARBA00022598"/>
    </source>
</evidence>
<evidence type="ECO:0000256" key="8">
    <source>
        <dbReference type="ARBA" id="ARBA00022917"/>
    </source>
</evidence>
<evidence type="ECO:0000259" key="12">
    <source>
        <dbReference type="Pfam" id="PF22421"/>
    </source>
</evidence>
<dbReference type="EMBL" id="UINC01003272">
    <property type="protein sequence ID" value="SVA04857.1"/>
    <property type="molecule type" value="Genomic_DNA"/>
</dbReference>
<dbReference type="Pfam" id="PF00579">
    <property type="entry name" value="tRNA-synt_1b"/>
    <property type="match status" value="1"/>
</dbReference>
<comment type="subcellular location">
    <subcellularLocation>
        <location evidence="1">Cytoplasm</location>
    </subcellularLocation>
</comment>
<dbReference type="InterPro" id="IPR014729">
    <property type="entry name" value="Rossmann-like_a/b/a_fold"/>
</dbReference>
<dbReference type="Gene3D" id="1.10.240.10">
    <property type="entry name" value="Tyrosyl-Transfer RNA Synthetase"/>
    <property type="match status" value="1"/>
</dbReference>
<name>A0A381SR37_9ZZZZ</name>
<accession>A0A381SR37</accession>
<keyword evidence="5" id="KW-0547">Nucleotide-binding</keyword>
<dbReference type="PRINTS" id="PR01040">
    <property type="entry name" value="TRNASYNTHTYR"/>
</dbReference>
<evidence type="ECO:0000256" key="2">
    <source>
        <dbReference type="ARBA" id="ARBA00013160"/>
    </source>
</evidence>
<dbReference type="HAMAP" id="MF_02006">
    <property type="entry name" value="Tyr_tRNA_synth_type1"/>
    <property type="match status" value="1"/>
</dbReference>
<dbReference type="NCBIfam" id="TIGR00234">
    <property type="entry name" value="tyrS"/>
    <property type="match status" value="1"/>
</dbReference>
<dbReference type="GO" id="GO:0042802">
    <property type="term" value="F:identical protein binding"/>
    <property type="evidence" value="ECO:0007669"/>
    <property type="project" value="UniProtKB-ARBA"/>
</dbReference>
<dbReference type="FunFam" id="1.10.240.10:FF:000001">
    <property type="entry name" value="Tyrosine--tRNA ligase"/>
    <property type="match status" value="1"/>
</dbReference>
<keyword evidence="3" id="KW-0963">Cytoplasm</keyword>
<keyword evidence="4" id="KW-0436">Ligase</keyword>
<evidence type="ECO:0000256" key="3">
    <source>
        <dbReference type="ARBA" id="ARBA00022490"/>
    </source>
</evidence>
<dbReference type="InterPro" id="IPR036986">
    <property type="entry name" value="S4_RNA-bd_sf"/>
</dbReference>
<dbReference type="GO" id="GO:0004831">
    <property type="term" value="F:tyrosine-tRNA ligase activity"/>
    <property type="evidence" value="ECO:0007669"/>
    <property type="project" value="UniProtKB-EC"/>
</dbReference>
<reference evidence="13" key="1">
    <citation type="submission" date="2018-05" db="EMBL/GenBank/DDBJ databases">
        <authorList>
            <person name="Lanie J.A."/>
            <person name="Ng W.-L."/>
            <person name="Kazmierczak K.M."/>
            <person name="Andrzejewski T.M."/>
            <person name="Davidsen T.M."/>
            <person name="Wayne K.J."/>
            <person name="Tettelin H."/>
            <person name="Glass J.I."/>
            <person name="Rusch D."/>
            <person name="Podicherti R."/>
            <person name="Tsui H.-C.T."/>
            <person name="Winkler M.E."/>
        </authorList>
    </citation>
    <scope>NUCLEOTIDE SEQUENCE</scope>
</reference>